<evidence type="ECO:0000313" key="2">
    <source>
        <dbReference type="Proteomes" id="UP001600894"/>
    </source>
</evidence>
<dbReference type="EMBL" id="BAABXL010000001">
    <property type="protein sequence ID" value="GAA6269410.1"/>
    <property type="molecule type" value="Genomic_DNA"/>
</dbReference>
<name>A0ABQ0AZF1_9FIRM</name>
<keyword evidence="2" id="KW-1185">Reference proteome</keyword>
<protein>
    <submittedName>
        <fullName evidence="1">Uncharacterized protein</fullName>
    </submittedName>
</protein>
<dbReference type="RefSeq" id="WP_390470182.1">
    <property type="nucleotide sequence ID" value="NZ_BAABXL010000001.1"/>
</dbReference>
<organism evidence="1 2">
    <name type="scientific">Enterocloster alcoholdehydrogenati</name>
    <dbReference type="NCBI Taxonomy" id="2547410"/>
    <lineage>
        <taxon>Bacteria</taxon>
        <taxon>Bacillati</taxon>
        <taxon>Bacillota</taxon>
        <taxon>Clostridia</taxon>
        <taxon>Lachnospirales</taxon>
        <taxon>Lachnospiraceae</taxon>
        <taxon>Enterocloster</taxon>
    </lineage>
</organism>
<evidence type="ECO:0000313" key="1">
    <source>
        <dbReference type="EMBL" id="GAA6269410.1"/>
    </source>
</evidence>
<gene>
    <name evidence="1" type="ORF">F130042H8_24700</name>
</gene>
<proteinExistence type="predicted"/>
<sequence length="139" mass="16147">MGLIHQFAIISQYSNESIISSDMDCVSVSDMLIQYIGDSLKWVHTMWNGKKFQKGISYYGYSIIENDEIIKFKNIIKRWAELFCLSPDEFYMTGDFLPDEEKYENTLVKREEIIKTLNSLVFICEKAINEGAKILHNGI</sequence>
<accession>A0ABQ0AZF1</accession>
<dbReference type="Proteomes" id="UP001600894">
    <property type="component" value="Unassembled WGS sequence"/>
</dbReference>
<comment type="caution">
    <text evidence="1">The sequence shown here is derived from an EMBL/GenBank/DDBJ whole genome shotgun (WGS) entry which is preliminary data.</text>
</comment>
<reference evidence="1 2" key="1">
    <citation type="submission" date="2024-04" db="EMBL/GenBank/DDBJ databases">
        <title>Defined microbial consortia suppress multidrug-resistant proinflammatory Enterobacteriaceae via ecological control.</title>
        <authorList>
            <person name="Furuichi M."/>
            <person name="Kawaguchi T."/>
            <person name="Pust M."/>
            <person name="Yasuma K."/>
            <person name="Plichta D."/>
            <person name="Hasegawa N."/>
            <person name="Ohya T."/>
            <person name="Bhattarai S."/>
            <person name="Sasajima S."/>
            <person name="Aoto Y."/>
            <person name="Tuganbaev T."/>
            <person name="Yaginuma M."/>
            <person name="Ueda M."/>
            <person name="Okahashi N."/>
            <person name="Amafuji K."/>
            <person name="Kiridooshi Y."/>
            <person name="Sugita K."/>
            <person name="Strazar M."/>
            <person name="Skelly A."/>
            <person name="Suda W."/>
            <person name="Hattori M."/>
            <person name="Nakamoto N."/>
            <person name="Caballero S."/>
            <person name="Norman J."/>
            <person name="Olle B."/>
            <person name="Tanoue T."/>
            <person name="Arita M."/>
            <person name="Bucci V."/>
            <person name="Atarashi K."/>
            <person name="Xavier R."/>
            <person name="Honda K."/>
        </authorList>
    </citation>
    <scope>NUCLEOTIDE SEQUENCE [LARGE SCALE GENOMIC DNA]</scope>
    <source>
        <strain evidence="2">f13</strain>
    </source>
</reference>